<evidence type="ECO:0000313" key="3">
    <source>
        <dbReference type="Proteomes" id="UP001529510"/>
    </source>
</evidence>
<comment type="caution">
    <text evidence="2">The sequence shown here is derived from an EMBL/GenBank/DDBJ whole genome shotgun (WGS) entry which is preliminary data.</text>
</comment>
<sequence>VQNLALRNQQGASSTSQSSGLQALSLKQTPISIQPTPLIKTPSQSASNSDTGKSNVNTASSDGVKKGEEGQTEMKAVNMSRNVSSSHPLIAP</sequence>
<evidence type="ECO:0000313" key="2">
    <source>
        <dbReference type="EMBL" id="KAL0191599.1"/>
    </source>
</evidence>
<feature type="non-terminal residue" evidence="2">
    <location>
        <position position="92"/>
    </location>
</feature>
<proteinExistence type="predicted"/>
<evidence type="ECO:0008006" key="4">
    <source>
        <dbReference type="Google" id="ProtNLM"/>
    </source>
</evidence>
<feature type="compositionally biased region" description="Low complexity" evidence="1">
    <location>
        <begin position="9"/>
        <end position="26"/>
    </location>
</feature>
<feature type="compositionally biased region" description="Polar residues" evidence="1">
    <location>
        <begin position="27"/>
        <end position="61"/>
    </location>
</feature>
<dbReference type="AlphaFoldDB" id="A0ABD0QZC2"/>
<feature type="compositionally biased region" description="Polar residues" evidence="1">
    <location>
        <begin position="79"/>
        <end position="92"/>
    </location>
</feature>
<accession>A0ABD0QZC2</accession>
<feature type="region of interest" description="Disordered" evidence="1">
    <location>
        <begin position="1"/>
        <end position="92"/>
    </location>
</feature>
<organism evidence="2 3">
    <name type="scientific">Cirrhinus mrigala</name>
    <name type="common">Mrigala</name>
    <dbReference type="NCBI Taxonomy" id="683832"/>
    <lineage>
        <taxon>Eukaryota</taxon>
        <taxon>Metazoa</taxon>
        <taxon>Chordata</taxon>
        <taxon>Craniata</taxon>
        <taxon>Vertebrata</taxon>
        <taxon>Euteleostomi</taxon>
        <taxon>Actinopterygii</taxon>
        <taxon>Neopterygii</taxon>
        <taxon>Teleostei</taxon>
        <taxon>Ostariophysi</taxon>
        <taxon>Cypriniformes</taxon>
        <taxon>Cyprinidae</taxon>
        <taxon>Labeoninae</taxon>
        <taxon>Labeonini</taxon>
        <taxon>Cirrhinus</taxon>
    </lineage>
</organism>
<reference evidence="2 3" key="1">
    <citation type="submission" date="2024-05" db="EMBL/GenBank/DDBJ databases">
        <title>Genome sequencing and assembly of Indian major carp, Cirrhinus mrigala (Hamilton, 1822).</title>
        <authorList>
            <person name="Mohindra V."/>
            <person name="Chowdhury L.M."/>
            <person name="Lal K."/>
            <person name="Jena J.K."/>
        </authorList>
    </citation>
    <scope>NUCLEOTIDE SEQUENCE [LARGE SCALE GENOMIC DNA]</scope>
    <source>
        <strain evidence="2">CM1030</strain>
        <tissue evidence="2">Blood</tissue>
    </source>
</reference>
<gene>
    <name evidence="2" type="ORF">M9458_014297</name>
</gene>
<dbReference type="Proteomes" id="UP001529510">
    <property type="component" value="Unassembled WGS sequence"/>
</dbReference>
<name>A0ABD0QZC2_CIRMR</name>
<evidence type="ECO:0000256" key="1">
    <source>
        <dbReference type="SAM" id="MobiDB-lite"/>
    </source>
</evidence>
<keyword evidence="3" id="KW-1185">Reference proteome</keyword>
<feature type="non-terminal residue" evidence="2">
    <location>
        <position position="1"/>
    </location>
</feature>
<dbReference type="EMBL" id="JAMKFB020000006">
    <property type="protein sequence ID" value="KAL0191599.1"/>
    <property type="molecule type" value="Genomic_DNA"/>
</dbReference>
<protein>
    <recommendedName>
        <fullName evidence="4">WW domain containing adaptor with coiled-coil</fullName>
    </recommendedName>
</protein>